<dbReference type="AlphaFoldDB" id="A0A2P6TTH1"/>
<feature type="region of interest" description="Disordered" evidence="1">
    <location>
        <begin position="416"/>
        <end position="444"/>
    </location>
</feature>
<reference evidence="2 3" key="1">
    <citation type="journal article" date="2018" name="Plant J.">
        <title>Genome sequences of Chlorella sorokiniana UTEX 1602 and Micractinium conductrix SAG 241.80: implications to maltose excretion by a green alga.</title>
        <authorList>
            <person name="Arriola M.B."/>
            <person name="Velmurugan N."/>
            <person name="Zhang Y."/>
            <person name="Plunkett M.H."/>
            <person name="Hondzo H."/>
            <person name="Barney B.M."/>
        </authorList>
    </citation>
    <scope>NUCLEOTIDE SEQUENCE [LARGE SCALE GENOMIC DNA]</scope>
    <source>
        <strain evidence="3">UTEX 1602</strain>
    </source>
</reference>
<feature type="compositionally biased region" description="Low complexity" evidence="1">
    <location>
        <begin position="416"/>
        <end position="437"/>
    </location>
</feature>
<feature type="region of interest" description="Disordered" evidence="1">
    <location>
        <begin position="467"/>
        <end position="490"/>
    </location>
</feature>
<organism evidence="2 3">
    <name type="scientific">Chlorella sorokiniana</name>
    <name type="common">Freshwater green alga</name>
    <dbReference type="NCBI Taxonomy" id="3076"/>
    <lineage>
        <taxon>Eukaryota</taxon>
        <taxon>Viridiplantae</taxon>
        <taxon>Chlorophyta</taxon>
        <taxon>core chlorophytes</taxon>
        <taxon>Trebouxiophyceae</taxon>
        <taxon>Chlorellales</taxon>
        <taxon>Chlorellaceae</taxon>
        <taxon>Chlorella clade</taxon>
        <taxon>Chlorella</taxon>
    </lineage>
</organism>
<evidence type="ECO:0000313" key="2">
    <source>
        <dbReference type="EMBL" id="PRW57334.1"/>
    </source>
</evidence>
<name>A0A2P6TTH1_CHLSO</name>
<dbReference type="EMBL" id="LHPG02000007">
    <property type="protein sequence ID" value="PRW57334.1"/>
    <property type="molecule type" value="Genomic_DNA"/>
</dbReference>
<dbReference type="Proteomes" id="UP000239899">
    <property type="component" value="Unassembled WGS sequence"/>
</dbReference>
<proteinExistence type="predicted"/>
<evidence type="ECO:0000313" key="3">
    <source>
        <dbReference type="Proteomes" id="UP000239899"/>
    </source>
</evidence>
<comment type="caution">
    <text evidence="2">The sequence shown here is derived from an EMBL/GenBank/DDBJ whole genome shotgun (WGS) entry which is preliminary data.</text>
</comment>
<gene>
    <name evidence="2" type="ORF">C2E21_4030</name>
</gene>
<accession>A0A2P6TTH1</accession>
<feature type="compositionally biased region" description="Low complexity" evidence="1">
    <location>
        <begin position="511"/>
        <end position="522"/>
    </location>
</feature>
<feature type="region of interest" description="Disordered" evidence="1">
    <location>
        <begin position="510"/>
        <end position="547"/>
    </location>
</feature>
<evidence type="ECO:0000256" key="1">
    <source>
        <dbReference type="SAM" id="MobiDB-lite"/>
    </source>
</evidence>
<protein>
    <submittedName>
        <fullName evidence="2">Tryptophan synthase subunit alpha</fullName>
    </submittedName>
</protein>
<sequence>MEAAFQGGRALPTPGLDFITALPRSAERNPLGRKVHLGSAYRISRIQSSQATLDERQTEVLNDLAQLGPIETATPEKLHIWVAAGAPIDAFGGEEVPGLGNALVDAIRGEVLRVMAQLDPRDKLLVCLHQTPVGCAALASVMDLILSNLASGGHPVKVMVSTLAAAEEYLNERVTLDGIYQRTARGGAVTAPPLSPALWAVLPASARSLFNAAFVSHTVHLWDGDKRYKGSEEQLACNIFAWGTGLATLCPSPCSPTSAAAARQQDILRFSTAVAQAVLQFKQHVLQGGSIPGLPPGDAATVAAALQPLCLAYQAGASDKFLKPQLTSVQKNKIADAKSKELDAVHLLLGRRRGDTSVSAEQIVDAFEAAAAAYDALSGMELIAERCRLAADAGGITLEDLESLLMEVAEYINQQPEAAAGPSSRAASAEGAATSSRGAGGSQGDGTVLAAIQAKLQTAHKMLDQLKRASRAAATPEPSRTGGVCRPAEQPAASYGAVVDGEVDSLGAGGAASVAQASSSQPSRKRRQQQEAQAVGDAGSGAEGSRAGKKRLRLTGWIVTLPSGQMARLEIGDKIYTGGPREVRDGAVRDLTMLEVKAGLEPTHMAASQLTAAEVEMVEAAGSLRQLSHQLQRAAAVARGRGGNGFGVYLCSGSTDRYTSKIQRTGLFGAAGKEPVRLGTGSLEDMLSAYDAASLAVENIYSLCGFTIKPFVRNTEIEQAYFAAGSYPLAPTLAAPWRDIPTCVKAVEAVVAAFKASPARKEWEAAAVQHQRQRRR</sequence>
<keyword evidence="3" id="KW-1185">Reference proteome</keyword>